<feature type="region of interest" description="Disordered" evidence="2">
    <location>
        <begin position="1"/>
        <end position="103"/>
    </location>
</feature>
<evidence type="ECO:0000256" key="1">
    <source>
        <dbReference type="SAM" id="Coils"/>
    </source>
</evidence>
<feature type="compositionally biased region" description="Acidic residues" evidence="2">
    <location>
        <begin position="69"/>
        <end position="94"/>
    </location>
</feature>
<feature type="coiled-coil region" evidence="1">
    <location>
        <begin position="419"/>
        <end position="548"/>
    </location>
</feature>
<feature type="non-terminal residue" evidence="3">
    <location>
        <position position="1"/>
    </location>
</feature>
<evidence type="ECO:0000313" key="3">
    <source>
        <dbReference type="EMBL" id="RKO83292.1"/>
    </source>
</evidence>
<gene>
    <name evidence="3" type="ORF">BDK51DRAFT_51761</name>
</gene>
<dbReference type="OrthoDB" id="5600564at2759"/>
<proteinExistence type="predicted"/>
<sequence length="579" mass="63991">RSLPAHPPHPHSATTRGPPPSFGNAAQTVRKAKSSTSLREAAARPWLAGFAADPTRRDPQPRRGRTVEAVEEEVEVEVDQEEEENDAADVEDNCSESGASPRGLKKFLSVGSLKSKVRPSIMNQRIWAPPAQTVVPPRHPVEPPALPVSPPRLATSPSSRPLPSPESEVHLITSAPDEDHSPSHFPIARAREHPDAFDEEATEEDALLIEEHFSVETVDSYLDRRRGAGPLVMRTPPPRMSPPYPELDGRSDPEENDADFTNPVSDEGDEDDLADGDDQATKLSPIGSCRYSSDHSVGAESLHRLSSQSSGPRSPSPFPQHHHESMPPDGSPSRISPTRPHHTSMQPQTSSIERFPSPNEPYRPTHLSLSPQYTLPTIAPPPSTLALESDLTATREALATTRRDLDSTRTDHAVLRATVTAIERRAETAESARERLEAEVDSWRRACAALEARVAETDAMRREMDAVVREIDDKARAHAEELVRQVEELRAQLAAARHDYADTRAQLFDARDSQQGTLNEMKGLSEALAQMSLEKSDLEDAMHEEKARAYKAETDFRLFSRKIKMQRDLNESVRGPGRE</sequence>
<feature type="compositionally biased region" description="Acidic residues" evidence="2">
    <location>
        <begin position="266"/>
        <end position="278"/>
    </location>
</feature>
<reference evidence="4" key="1">
    <citation type="journal article" date="2018" name="Nat. Microbiol.">
        <title>Leveraging single-cell genomics to expand the fungal tree of life.</title>
        <authorList>
            <person name="Ahrendt S.R."/>
            <person name="Quandt C.A."/>
            <person name="Ciobanu D."/>
            <person name="Clum A."/>
            <person name="Salamov A."/>
            <person name="Andreopoulos B."/>
            <person name="Cheng J.F."/>
            <person name="Woyke T."/>
            <person name="Pelin A."/>
            <person name="Henrissat B."/>
            <person name="Reynolds N.K."/>
            <person name="Benny G.L."/>
            <person name="Smith M.E."/>
            <person name="James T.Y."/>
            <person name="Grigoriev I.V."/>
        </authorList>
    </citation>
    <scope>NUCLEOTIDE SEQUENCE [LARGE SCALE GENOMIC DNA]</scope>
</reference>
<dbReference type="AlphaFoldDB" id="A0A4P9VVX5"/>
<evidence type="ECO:0000313" key="4">
    <source>
        <dbReference type="Proteomes" id="UP000269721"/>
    </source>
</evidence>
<evidence type="ECO:0000256" key="2">
    <source>
        <dbReference type="SAM" id="MobiDB-lite"/>
    </source>
</evidence>
<dbReference type="EMBL" id="ML001419">
    <property type="protein sequence ID" value="RKO83292.1"/>
    <property type="molecule type" value="Genomic_DNA"/>
</dbReference>
<feature type="compositionally biased region" description="Pro residues" evidence="2">
    <location>
        <begin position="235"/>
        <end position="245"/>
    </location>
</feature>
<name>A0A4P9VVX5_9FUNG</name>
<feature type="region of interest" description="Disordered" evidence="2">
    <location>
        <begin position="132"/>
        <end position="168"/>
    </location>
</feature>
<protein>
    <submittedName>
        <fullName evidence="3">Uncharacterized protein</fullName>
    </submittedName>
</protein>
<feature type="compositionally biased region" description="Low complexity" evidence="2">
    <location>
        <begin position="151"/>
        <end position="161"/>
    </location>
</feature>
<accession>A0A4P9VVX5</accession>
<dbReference type="Gene3D" id="1.10.287.1490">
    <property type="match status" value="1"/>
</dbReference>
<feature type="compositionally biased region" description="Polar residues" evidence="2">
    <location>
        <begin position="343"/>
        <end position="352"/>
    </location>
</feature>
<keyword evidence="1" id="KW-0175">Coiled coil</keyword>
<organism evidence="3 4">
    <name type="scientific">Blyttiomyces helicus</name>
    <dbReference type="NCBI Taxonomy" id="388810"/>
    <lineage>
        <taxon>Eukaryota</taxon>
        <taxon>Fungi</taxon>
        <taxon>Fungi incertae sedis</taxon>
        <taxon>Chytridiomycota</taxon>
        <taxon>Chytridiomycota incertae sedis</taxon>
        <taxon>Chytridiomycetes</taxon>
        <taxon>Chytridiomycetes incertae sedis</taxon>
        <taxon>Blyttiomyces</taxon>
    </lineage>
</organism>
<feature type="compositionally biased region" description="Basic and acidic residues" evidence="2">
    <location>
        <begin position="54"/>
        <end position="68"/>
    </location>
</feature>
<dbReference type="Proteomes" id="UP000269721">
    <property type="component" value="Unassembled WGS sequence"/>
</dbReference>
<keyword evidence="4" id="KW-1185">Reference proteome</keyword>
<feature type="region of interest" description="Disordered" evidence="2">
    <location>
        <begin position="220"/>
        <end position="381"/>
    </location>
</feature>